<dbReference type="Proteomes" id="UP000000602">
    <property type="component" value="Chromosome"/>
</dbReference>
<dbReference type="EMBL" id="CR522870">
    <property type="protein sequence ID" value="CAG37264.1"/>
    <property type="molecule type" value="Genomic_DNA"/>
</dbReference>
<evidence type="ECO:0000313" key="2">
    <source>
        <dbReference type="Proteomes" id="UP000000602"/>
    </source>
</evidence>
<name>Q6AK62_DESPS</name>
<keyword evidence="2" id="KW-1185">Reference proteome</keyword>
<reference evidence="2" key="1">
    <citation type="journal article" date="2004" name="Environ. Microbiol.">
        <title>The genome of Desulfotalea psychrophila, a sulfate-reducing bacterium from permanently cold Arctic sediments.</title>
        <authorList>
            <person name="Rabus R."/>
            <person name="Ruepp A."/>
            <person name="Frickey T."/>
            <person name="Rattei T."/>
            <person name="Fartmann B."/>
            <person name="Stark M."/>
            <person name="Bauer M."/>
            <person name="Zibat A."/>
            <person name="Lombardot T."/>
            <person name="Becker I."/>
            <person name="Amann J."/>
            <person name="Gellner K."/>
            <person name="Teeling H."/>
            <person name="Leuschner W.D."/>
            <person name="Gloeckner F.-O."/>
            <person name="Lupas A.N."/>
            <person name="Amann R."/>
            <person name="Klenk H.-P."/>
        </authorList>
    </citation>
    <scope>NUCLEOTIDE SEQUENCE [LARGE SCALE GENOMIC DNA]</scope>
    <source>
        <strain evidence="2">DSM 12343 / LSv54</strain>
    </source>
</reference>
<gene>
    <name evidence="1" type="ordered locus">DP2535</name>
</gene>
<proteinExistence type="predicted"/>
<evidence type="ECO:0000313" key="1">
    <source>
        <dbReference type="EMBL" id="CAG37264.1"/>
    </source>
</evidence>
<accession>Q6AK62</accession>
<protein>
    <submittedName>
        <fullName evidence="1">Uncharacterized protein</fullName>
    </submittedName>
</protein>
<sequence length="74" mass="8639">MGLFYIQEVLRRCHRHGGVISRRVLRRCHRHEDVSWDKMVCTDATGIEVLIFWRFYAGGKGIDTLARYSASRQG</sequence>
<organism evidence="1 2">
    <name type="scientific">Desulfotalea psychrophila (strain LSv54 / DSM 12343)</name>
    <dbReference type="NCBI Taxonomy" id="177439"/>
    <lineage>
        <taxon>Bacteria</taxon>
        <taxon>Pseudomonadati</taxon>
        <taxon>Thermodesulfobacteriota</taxon>
        <taxon>Desulfobulbia</taxon>
        <taxon>Desulfobulbales</taxon>
        <taxon>Desulfocapsaceae</taxon>
        <taxon>Desulfotalea</taxon>
    </lineage>
</organism>
<dbReference type="HOGENOM" id="CLU_2681749_0_0_7"/>
<dbReference type="KEGG" id="dps:DP2535"/>
<dbReference type="AlphaFoldDB" id="Q6AK62"/>